<comment type="caution">
    <text evidence="3">The sequence shown here is derived from an EMBL/GenBank/DDBJ whole genome shotgun (WGS) entry which is preliminary data.</text>
</comment>
<feature type="domain" description="C2H2-type" evidence="2">
    <location>
        <begin position="39"/>
        <end position="67"/>
    </location>
</feature>
<dbReference type="AlphaFoldDB" id="A0A2P5P8E4"/>
<dbReference type="PROSITE" id="PS00028">
    <property type="entry name" value="ZINC_FINGER_C2H2_1"/>
    <property type="match status" value="1"/>
</dbReference>
<name>A0A2P5P8E4_9CHLR</name>
<proteinExistence type="predicted"/>
<dbReference type="PROSITE" id="PS50157">
    <property type="entry name" value="ZINC_FINGER_C2H2_2"/>
    <property type="match status" value="1"/>
</dbReference>
<evidence type="ECO:0000259" key="2">
    <source>
        <dbReference type="PROSITE" id="PS50157"/>
    </source>
</evidence>
<dbReference type="EMBL" id="JQAN02000006">
    <property type="protein sequence ID" value="PPD58559.1"/>
    <property type="molecule type" value="Genomic_DNA"/>
</dbReference>
<sequence length="457" mass="52679">MRIVLTWIHCEIKVHEINDRLSGGSVMSSNIMLSSEETILCPKCGGTFQIKDGISRHSIDLHEKEYQKILEERSKGMREELAKEASKEAEKLFKAQVSELSSEIEEKDLALKNFEKKIKKLKIEAEERATKEFDEERKELQEELKKQEDSIKNFREQESALRKEKKQLEEDKRNFEIDQERKLEAAKKDIEKRVCDIESERFRLKEADYKKKIEDAAQANTELTRKLEQGSQQLQGEVLELEIESLLRQSFPSDLIKEIAKGVRGADISQQVCSQSGIPCGTIIWEAKRSQNWSDKWLQKVKDDCLASNGDVAVIVSTIMPKDCDGFKIIDGVWVISDKIVRPVAETLRVMLIQLNSLKAQNDGRARKADLIYSYLGTPQFLQNLRSVFEGFEQMKLDLDREKNAMYRTWKKREMQLERVAVGMSSIVGQIQGIAQDSLPELDNIEHLQLPSEQDEI</sequence>
<keyword evidence="4" id="KW-1185">Reference proteome</keyword>
<dbReference type="Proteomes" id="UP000235653">
    <property type="component" value="Unassembled WGS sequence"/>
</dbReference>
<dbReference type="InterPro" id="IPR013087">
    <property type="entry name" value="Znf_C2H2_type"/>
</dbReference>
<dbReference type="OrthoDB" id="9765972at2"/>
<organism evidence="3 4">
    <name type="scientific">Dehalogenimonas etheniformans</name>
    <dbReference type="NCBI Taxonomy" id="1536648"/>
    <lineage>
        <taxon>Bacteria</taxon>
        <taxon>Bacillati</taxon>
        <taxon>Chloroflexota</taxon>
        <taxon>Dehalococcoidia</taxon>
        <taxon>Dehalococcoidales</taxon>
        <taxon>Dehalococcoidaceae</taxon>
        <taxon>Dehalogenimonas</taxon>
    </lineage>
</organism>
<protein>
    <submittedName>
        <fullName evidence="3">DUF2130 domain-containing protein</fullName>
    </submittedName>
</protein>
<evidence type="ECO:0000313" key="3">
    <source>
        <dbReference type="EMBL" id="PPD58559.1"/>
    </source>
</evidence>
<keyword evidence="1" id="KW-0175">Coiled coil</keyword>
<feature type="coiled-coil region" evidence="1">
    <location>
        <begin position="97"/>
        <end position="233"/>
    </location>
</feature>
<accession>A0A2P5P8E4</accession>
<evidence type="ECO:0000313" key="4">
    <source>
        <dbReference type="Proteomes" id="UP000235653"/>
    </source>
</evidence>
<gene>
    <name evidence="3" type="ORF">JP09_001345</name>
</gene>
<evidence type="ECO:0000256" key="1">
    <source>
        <dbReference type="SAM" id="Coils"/>
    </source>
</evidence>
<dbReference type="InterPro" id="IPR019219">
    <property type="entry name" value="DUF2130"/>
</dbReference>
<dbReference type="Pfam" id="PF09903">
    <property type="entry name" value="DUF2130"/>
    <property type="match status" value="1"/>
</dbReference>
<reference evidence="3 4" key="1">
    <citation type="journal article" date="2017" name="ISME J.">
        <title>Grape pomace compost harbors organohalide-respiring Dehalogenimonas species with novel reductive dehalogenase genes.</title>
        <authorList>
            <person name="Yang Y."/>
            <person name="Higgins S.A."/>
            <person name="Yan J."/>
            <person name="Simsir B."/>
            <person name="Chourey K."/>
            <person name="Iyer R."/>
            <person name="Hettich R.L."/>
            <person name="Baldwin B."/>
            <person name="Ogles D.M."/>
            <person name="Loffler F.E."/>
        </authorList>
    </citation>
    <scope>NUCLEOTIDE SEQUENCE [LARGE SCALE GENOMIC DNA]</scope>
    <source>
        <strain evidence="3 4">GP</strain>
    </source>
</reference>